<reference evidence="4 5" key="1">
    <citation type="submission" date="2017-09" db="EMBL/GenBank/DDBJ databases">
        <title>Sequencing the genomes of two abundant thermophiles in Great Basin hot springs: Thermocrinis jamiesonii and novel Chloroflexi Thermoflexus hugenholtzii.</title>
        <authorList>
            <person name="Hedlund B."/>
        </authorList>
    </citation>
    <scope>NUCLEOTIDE SEQUENCE [LARGE SCALE GENOMIC DNA]</scope>
    <source>
        <strain evidence="4 5">G233</strain>
    </source>
</reference>
<dbReference type="Gene3D" id="3.40.50.1220">
    <property type="entry name" value="TPP-binding domain"/>
    <property type="match status" value="1"/>
</dbReference>
<comment type="cofactor">
    <cofactor evidence="2">
        <name>FAD</name>
        <dbReference type="ChEBI" id="CHEBI:57692"/>
    </cofactor>
    <text evidence="2">Binds 1 FAD per dimer.</text>
</comment>
<name>A0A2A9HBV8_TEPT2</name>
<dbReference type="PANTHER" id="PTHR43153">
    <property type="entry name" value="ELECTRON TRANSFER FLAVOPROTEIN ALPHA"/>
    <property type="match status" value="1"/>
</dbReference>
<accession>A0A2A9HBV8</accession>
<keyword evidence="2" id="KW-0285">Flavoprotein</keyword>
<keyword evidence="2" id="KW-0274">FAD</keyword>
<dbReference type="RefSeq" id="WP_098502900.1">
    <property type="nucleotide sequence ID" value="NZ_PDJQ01000001.1"/>
</dbReference>
<dbReference type="Pfam" id="PF01012">
    <property type="entry name" value="ETF"/>
    <property type="match status" value="1"/>
</dbReference>
<dbReference type="Gene3D" id="3.40.50.620">
    <property type="entry name" value="HUPs"/>
    <property type="match status" value="1"/>
</dbReference>
<keyword evidence="5" id="KW-1185">Reference proteome</keyword>
<dbReference type="InterPro" id="IPR029035">
    <property type="entry name" value="DHS-like_NAD/FAD-binding_dom"/>
</dbReference>
<dbReference type="GO" id="GO:0033539">
    <property type="term" value="P:fatty acid beta-oxidation using acyl-CoA dehydrogenase"/>
    <property type="evidence" value="ECO:0007669"/>
    <property type="project" value="TreeGrafter"/>
</dbReference>
<dbReference type="PANTHER" id="PTHR43153:SF1">
    <property type="entry name" value="ELECTRON TRANSFER FLAVOPROTEIN SUBUNIT ALPHA, MITOCHONDRIAL"/>
    <property type="match status" value="1"/>
</dbReference>
<dbReference type="SUPFAM" id="SSF52467">
    <property type="entry name" value="DHS-like NAD/FAD-binding domain"/>
    <property type="match status" value="1"/>
</dbReference>
<dbReference type="Pfam" id="PF00766">
    <property type="entry name" value="ETF_alpha"/>
    <property type="match status" value="1"/>
</dbReference>
<evidence type="ECO:0000256" key="2">
    <source>
        <dbReference type="PIRSR" id="PIRSR000089-1"/>
    </source>
</evidence>
<feature type="binding site" evidence="2">
    <location>
        <position position="208"/>
    </location>
    <ligand>
        <name>FAD</name>
        <dbReference type="ChEBI" id="CHEBI:57692"/>
    </ligand>
</feature>
<dbReference type="InterPro" id="IPR014729">
    <property type="entry name" value="Rossmann-like_a/b/a_fold"/>
</dbReference>
<dbReference type="PIRSF" id="PIRSF000089">
    <property type="entry name" value="Electra_flavoP_a"/>
    <property type="match status" value="1"/>
</dbReference>
<evidence type="ECO:0000256" key="1">
    <source>
        <dbReference type="ARBA" id="ARBA00005817"/>
    </source>
</evidence>
<dbReference type="CDD" id="cd01715">
    <property type="entry name" value="ETF_alpha"/>
    <property type="match status" value="1"/>
</dbReference>
<dbReference type="GO" id="GO:0009055">
    <property type="term" value="F:electron transfer activity"/>
    <property type="evidence" value="ECO:0007669"/>
    <property type="project" value="InterPro"/>
</dbReference>
<organism evidence="4 5">
    <name type="scientific">Tepidiforma thermophila (strain KCTC 52669 / CGMCC 1.13589 / G233)</name>
    <dbReference type="NCBI Taxonomy" id="2761530"/>
    <lineage>
        <taxon>Bacteria</taxon>
        <taxon>Bacillati</taxon>
        <taxon>Chloroflexota</taxon>
        <taxon>Tepidiformia</taxon>
        <taxon>Tepidiformales</taxon>
        <taxon>Tepidiformaceae</taxon>
        <taxon>Tepidiforma</taxon>
    </lineage>
</organism>
<dbReference type="SMART" id="SM00893">
    <property type="entry name" value="ETF"/>
    <property type="match status" value="1"/>
</dbReference>
<dbReference type="InterPro" id="IPR001308">
    <property type="entry name" value="ETF_a/FixB"/>
</dbReference>
<dbReference type="InterPro" id="IPR014730">
    <property type="entry name" value="ETF_a/b_N"/>
</dbReference>
<dbReference type="InterPro" id="IPR033947">
    <property type="entry name" value="ETF_alpha_N"/>
</dbReference>
<evidence type="ECO:0000313" key="4">
    <source>
        <dbReference type="EMBL" id="PFG73444.1"/>
    </source>
</evidence>
<dbReference type="Proteomes" id="UP000223071">
    <property type="component" value="Unassembled WGS sequence"/>
</dbReference>
<feature type="binding site" evidence="2">
    <location>
        <begin position="233"/>
        <end position="234"/>
    </location>
    <ligand>
        <name>FAD</name>
        <dbReference type="ChEBI" id="CHEBI:57692"/>
    </ligand>
</feature>
<sequence length="319" mass="32382">MAGILVIAEANEGALAPISGELLGAARKLSAEGAGSVTAFIAGGEALGNELIALGADAAIVDTNPALQGALAEVYLPAVQAALQQSGADIVLIGQTALGRDLGPMLAFALDTAVSMETVDLKYQGKLIATRSCYGGNARAEVSFKNAPAIATVKAKSFDALAPDASRTGTVTTIDVAGEARIKILGVQKAESTGIRLEDAPVVVSGGRGLGDPSGFKMLEELAALLKGATGASRAACDLGWYPPSQQVGLTGKVVSPNLYIAVAISGASQHMAGMAGSKNIVAINKDPEANMVKVAKYAVIDDYRKVIPALIEEIKKLG</sequence>
<proteinExistence type="inferred from homology"/>
<comment type="caution">
    <text evidence="4">The sequence shown here is derived from an EMBL/GenBank/DDBJ whole genome shotgun (WGS) entry which is preliminary data.</text>
</comment>
<feature type="domain" description="Electron transfer flavoprotein alpha/beta-subunit N-terminal" evidence="3">
    <location>
        <begin position="4"/>
        <end position="189"/>
    </location>
</feature>
<dbReference type="EMBL" id="PDJQ01000001">
    <property type="protein sequence ID" value="PFG73444.1"/>
    <property type="molecule type" value="Genomic_DNA"/>
</dbReference>
<protein>
    <submittedName>
        <fullName evidence="4">Electron transfer flavoprotein alpha subunit</fullName>
    </submittedName>
</protein>
<comment type="similarity">
    <text evidence="1">Belongs to the ETF alpha-subunit/FixB family.</text>
</comment>
<evidence type="ECO:0000259" key="3">
    <source>
        <dbReference type="SMART" id="SM00893"/>
    </source>
</evidence>
<dbReference type="GO" id="GO:0050660">
    <property type="term" value="F:flavin adenine dinucleotide binding"/>
    <property type="evidence" value="ECO:0007669"/>
    <property type="project" value="InterPro"/>
</dbReference>
<gene>
    <name evidence="4" type="ORF">A9A59_0641</name>
</gene>
<evidence type="ECO:0000313" key="5">
    <source>
        <dbReference type="Proteomes" id="UP000223071"/>
    </source>
</evidence>
<feature type="binding site" evidence="2">
    <location>
        <begin position="247"/>
        <end position="251"/>
    </location>
    <ligand>
        <name>FAD</name>
        <dbReference type="ChEBI" id="CHEBI:57692"/>
    </ligand>
</feature>
<feature type="binding site" evidence="2">
    <location>
        <position position="285"/>
    </location>
    <ligand>
        <name>FAD</name>
        <dbReference type="ChEBI" id="CHEBI:57692"/>
    </ligand>
</feature>
<dbReference type="InterPro" id="IPR014731">
    <property type="entry name" value="ETF_asu_C"/>
</dbReference>
<dbReference type="AlphaFoldDB" id="A0A2A9HBV8"/>
<dbReference type="SUPFAM" id="SSF52402">
    <property type="entry name" value="Adenine nucleotide alpha hydrolases-like"/>
    <property type="match status" value="1"/>
</dbReference>